<dbReference type="InParanoid" id="A0A061GAY4"/>
<dbReference type="AlphaFoldDB" id="A0A061GAY4"/>
<name>A0A061GAY4_THECC</name>
<keyword evidence="3" id="KW-1185">Reference proteome</keyword>
<dbReference type="Gramene" id="EOY26307">
    <property type="protein sequence ID" value="EOY26307"/>
    <property type="gene ID" value="TCM_027787"/>
</dbReference>
<dbReference type="HOGENOM" id="CLU_869908_0_0_1"/>
<dbReference type="Proteomes" id="UP000026915">
    <property type="component" value="Chromosome 6"/>
</dbReference>
<protein>
    <submittedName>
        <fullName evidence="2">Uncharacterized protein</fullName>
    </submittedName>
</protein>
<reference evidence="2 3" key="1">
    <citation type="journal article" date="2013" name="Genome Biol.">
        <title>The genome sequence of the most widely cultivated cacao type and its use to identify candidate genes regulating pod color.</title>
        <authorList>
            <person name="Motamayor J.C."/>
            <person name="Mockaitis K."/>
            <person name="Schmutz J."/>
            <person name="Haiminen N."/>
            <person name="Iii D.L."/>
            <person name="Cornejo O."/>
            <person name="Findley S.D."/>
            <person name="Zheng P."/>
            <person name="Utro F."/>
            <person name="Royaert S."/>
            <person name="Saski C."/>
            <person name="Jenkins J."/>
            <person name="Podicheti R."/>
            <person name="Zhao M."/>
            <person name="Scheffler B.E."/>
            <person name="Stack J.C."/>
            <person name="Feltus F.A."/>
            <person name="Mustiga G.M."/>
            <person name="Amores F."/>
            <person name="Phillips W."/>
            <person name="Marelli J.P."/>
            <person name="May G.D."/>
            <person name="Shapiro H."/>
            <person name="Ma J."/>
            <person name="Bustamante C.D."/>
            <person name="Schnell R.J."/>
            <person name="Main D."/>
            <person name="Gilbert D."/>
            <person name="Parida L."/>
            <person name="Kuhn D.N."/>
        </authorList>
    </citation>
    <scope>NUCLEOTIDE SEQUENCE [LARGE SCALE GENOMIC DNA]</scope>
    <source>
        <strain evidence="3">cv. Matina 1-6</strain>
    </source>
</reference>
<sequence>MIHRITERQSMDHKLWFAISKSKARLSKQEFCLITGLKFGRMPDVFRRPYEVAADGIHARYWNGQDSVKLLVTPWLLSLVEDIDAWNVFPWGHYVWKLTLDYLLKGFKVLDLSVTKETRLHYNIYGFAWVIQFWTIEAISVFRKIVAPSSLKDNVHPRMCRWDCNQKPKDFYKTIQKLESFDQLWALKTLEPTTDEALREYFVDLNVPLSEGNEYVPIGHMEDQSDWGLGARQKKRSLKEKRASGGTKRIRTAAALVDEMMDKGDDHGQGSEQLLQNHLPILLKCRVETTCRLQKRGQVLKHRSVQPNRRQLMSRRLRKR</sequence>
<dbReference type="EMBL" id="CM001884">
    <property type="protein sequence ID" value="EOY26307.1"/>
    <property type="molecule type" value="Genomic_DNA"/>
</dbReference>
<dbReference type="PANTHER" id="PTHR48449:SF1">
    <property type="entry name" value="DUF1985 DOMAIN-CONTAINING PROTEIN"/>
    <property type="match status" value="1"/>
</dbReference>
<evidence type="ECO:0000256" key="1">
    <source>
        <dbReference type="SAM" id="MobiDB-lite"/>
    </source>
</evidence>
<proteinExistence type="predicted"/>
<dbReference type="PANTHER" id="PTHR48449">
    <property type="entry name" value="DUF1985 DOMAIN-CONTAINING PROTEIN"/>
    <property type="match status" value="1"/>
</dbReference>
<feature type="region of interest" description="Disordered" evidence="1">
    <location>
        <begin position="301"/>
        <end position="320"/>
    </location>
</feature>
<evidence type="ECO:0000313" key="3">
    <source>
        <dbReference type="Proteomes" id="UP000026915"/>
    </source>
</evidence>
<accession>A0A061GAY4</accession>
<gene>
    <name evidence="2" type="ORF">TCM_027787</name>
</gene>
<organism evidence="2 3">
    <name type="scientific">Theobroma cacao</name>
    <name type="common">Cacao</name>
    <name type="synonym">Cocoa</name>
    <dbReference type="NCBI Taxonomy" id="3641"/>
    <lineage>
        <taxon>Eukaryota</taxon>
        <taxon>Viridiplantae</taxon>
        <taxon>Streptophyta</taxon>
        <taxon>Embryophyta</taxon>
        <taxon>Tracheophyta</taxon>
        <taxon>Spermatophyta</taxon>
        <taxon>Magnoliopsida</taxon>
        <taxon>eudicotyledons</taxon>
        <taxon>Gunneridae</taxon>
        <taxon>Pentapetalae</taxon>
        <taxon>rosids</taxon>
        <taxon>malvids</taxon>
        <taxon>Malvales</taxon>
        <taxon>Malvaceae</taxon>
        <taxon>Byttnerioideae</taxon>
        <taxon>Theobroma</taxon>
    </lineage>
</organism>
<evidence type="ECO:0000313" key="2">
    <source>
        <dbReference type="EMBL" id="EOY26307.1"/>
    </source>
</evidence>